<feature type="compositionally biased region" description="Polar residues" evidence="8">
    <location>
        <begin position="637"/>
        <end position="652"/>
    </location>
</feature>
<keyword evidence="11" id="KW-1185">Reference proteome</keyword>
<dbReference type="InterPro" id="IPR004148">
    <property type="entry name" value="BAR_dom"/>
</dbReference>
<dbReference type="AlphaFoldDB" id="A0AAJ7S208"/>
<evidence type="ECO:0000256" key="1">
    <source>
        <dbReference type="ARBA" id="ARBA00022723"/>
    </source>
</evidence>
<dbReference type="Gene3D" id="2.30.29.30">
    <property type="entry name" value="Pleckstrin-homology domain (PH domain)/Phosphotyrosine-binding domain (PTB)"/>
    <property type="match status" value="1"/>
</dbReference>
<accession>A0AAJ7S208</accession>
<keyword evidence="2" id="KW-0677">Repeat</keyword>
<dbReference type="InterPro" id="IPR037278">
    <property type="entry name" value="ARFGAP/RecO"/>
</dbReference>
<feature type="domain" description="Arf-GAP" evidence="10">
    <location>
        <begin position="390"/>
        <end position="512"/>
    </location>
</feature>
<evidence type="ECO:0000259" key="9">
    <source>
        <dbReference type="PROSITE" id="PS50003"/>
    </source>
</evidence>
<feature type="compositionally biased region" description="Low complexity" evidence="8">
    <location>
        <begin position="555"/>
        <end position="567"/>
    </location>
</feature>
<dbReference type="FunFam" id="2.30.29.30:FF:000026">
    <property type="entry name" value="Arf-GAP with coiled-coil, ANK repeat and PH domain-containing protein 2"/>
    <property type="match status" value="1"/>
</dbReference>
<evidence type="ECO:0000256" key="7">
    <source>
        <dbReference type="SAM" id="Coils"/>
    </source>
</evidence>
<dbReference type="SMART" id="SM00105">
    <property type="entry name" value="ArfGap"/>
    <property type="match status" value="1"/>
</dbReference>
<dbReference type="GeneID" id="108625663"/>
<dbReference type="InterPro" id="IPR038508">
    <property type="entry name" value="ArfGAP_dom_sf"/>
</dbReference>
<dbReference type="GO" id="GO:0008270">
    <property type="term" value="F:zinc ion binding"/>
    <property type="evidence" value="ECO:0007669"/>
    <property type="project" value="UniProtKB-KW"/>
</dbReference>
<feature type="compositionally biased region" description="Basic and acidic residues" evidence="8">
    <location>
        <begin position="617"/>
        <end position="626"/>
    </location>
</feature>
<organism evidence="11 12">
    <name type="scientific">Ceratina calcarata</name>
    <dbReference type="NCBI Taxonomy" id="156304"/>
    <lineage>
        <taxon>Eukaryota</taxon>
        <taxon>Metazoa</taxon>
        <taxon>Ecdysozoa</taxon>
        <taxon>Arthropoda</taxon>
        <taxon>Hexapoda</taxon>
        <taxon>Insecta</taxon>
        <taxon>Pterygota</taxon>
        <taxon>Neoptera</taxon>
        <taxon>Endopterygota</taxon>
        <taxon>Hymenoptera</taxon>
        <taxon>Apocrita</taxon>
        <taxon>Aculeata</taxon>
        <taxon>Apoidea</taxon>
        <taxon>Anthophila</taxon>
        <taxon>Apidae</taxon>
        <taxon>Ceratina</taxon>
        <taxon>Zadontomerus</taxon>
    </lineage>
</organism>
<feature type="region of interest" description="Disordered" evidence="8">
    <location>
        <begin position="540"/>
        <end position="665"/>
    </location>
</feature>
<dbReference type="RefSeq" id="XP_026669881.1">
    <property type="nucleotide sequence ID" value="XM_026814080.1"/>
</dbReference>
<dbReference type="Gene3D" id="1.10.220.150">
    <property type="entry name" value="Arf GTPase activating protein"/>
    <property type="match status" value="1"/>
</dbReference>
<evidence type="ECO:0000259" key="10">
    <source>
        <dbReference type="PROSITE" id="PS50115"/>
    </source>
</evidence>
<evidence type="ECO:0000256" key="3">
    <source>
        <dbReference type="ARBA" id="ARBA00022771"/>
    </source>
</evidence>
<dbReference type="Proteomes" id="UP000694925">
    <property type="component" value="Unplaced"/>
</dbReference>
<keyword evidence="7" id="KW-0175">Coiled coil</keyword>
<dbReference type="InterPro" id="IPR027267">
    <property type="entry name" value="AH/BAR_dom_sf"/>
</dbReference>
<evidence type="ECO:0000313" key="11">
    <source>
        <dbReference type="Proteomes" id="UP000694925"/>
    </source>
</evidence>
<dbReference type="PANTHER" id="PTHR23180:SF399">
    <property type="entry name" value="BLOWN FUSE, ISOFORM A-RELATED"/>
    <property type="match status" value="1"/>
</dbReference>
<evidence type="ECO:0000256" key="6">
    <source>
        <dbReference type="PROSITE-ProRule" id="PRU00288"/>
    </source>
</evidence>
<evidence type="ECO:0000313" key="12">
    <source>
        <dbReference type="RefSeq" id="XP_026669881.1"/>
    </source>
</evidence>
<dbReference type="FunFam" id="1.20.1270.60:FF:000025">
    <property type="entry name" value="arf-GAP with coiled-coil, ANK repeat and PH domain-containing protein 2"/>
    <property type="match status" value="1"/>
</dbReference>
<name>A0AAJ7S208_9HYME</name>
<dbReference type="CTD" id="42735"/>
<dbReference type="Pfam" id="PF01412">
    <property type="entry name" value="ArfGap"/>
    <property type="match status" value="1"/>
</dbReference>
<dbReference type="SUPFAM" id="SSF103657">
    <property type="entry name" value="BAR/IMD domain-like"/>
    <property type="match status" value="1"/>
</dbReference>
<dbReference type="SUPFAM" id="SSF50729">
    <property type="entry name" value="PH domain-like"/>
    <property type="match status" value="1"/>
</dbReference>
<dbReference type="SMART" id="SM00233">
    <property type="entry name" value="PH"/>
    <property type="match status" value="1"/>
</dbReference>
<dbReference type="CDD" id="cd07603">
    <property type="entry name" value="BAR_ACAPs"/>
    <property type="match status" value="1"/>
</dbReference>
<dbReference type="SUPFAM" id="SSF57863">
    <property type="entry name" value="ArfGap/RecO-like zinc finger"/>
    <property type="match status" value="1"/>
</dbReference>
<feature type="compositionally biased region" description="Polar residues" evidence="8">
    <location>
        <begin position="590"/>
        <end position="608"/>
    </location>
</feature>
<dbReference type="InterPro" id="IPR045258">
    <property type="entry name" value="ACAP1/2/3-like"/>
</dbReference>
<reference evidence="12" key="1">
    <citation type="submission" date="2025-08" db="UniProtKB">
        <authorList>
            <consortium name="RefSeq"/>
        </authorList>
    </citation>
    <scope>IDENTIFICATION</scope>
    <source>
        <tissue evidence="12">Whole body</tissue>
    </source>
</reference>
<sequence length="775" mass="87536">MKPLIEFEECLRDTPKFRSCIEEAEANVDVLEQKLDKVLKNCNQMIETGKQFVGQQSQFANSLWELSLYFNDDPEIMAFLNKLIHALQEMNKFHTILLDQASRTIIKDLNSFVKGDVKTVKESRHYFEKISADLDVALNRNSQVPKSRSTEYEETSNILSATRSCFRHTALDYIHSLTMIQSRKRHEVLGTLLSYMRACTTYYHQGSDLAQDLDPFLKDLGESLIKMRTDSVKLEKEMENRHVHVTNRDLIPSPAASNPKMEGYLFKRTSNAFKTWNRRWFCLRDHQLVYKKRTGDNDFTVMEEDLRLCTVKPVVDCDRRNCFEVLSPTKSHMLQADSEEAYLAWIAAMQQAIGAAIQRGMGAGTIISLRESQSQNARGTSSRQQQKPRSRVWEQILKIAGNDACCDCGGANPRWASINFGITLCIECSGVHRSLGVHYSKVRSLTLDDWEPEILKVMAELGNTVVNDVYEALPIPSDIVRATPKCNGNIRETWIRAKYVERRFVRPLSNVISSGQTHASREKMHFRKWSVRKLRRRPRSCDKIGDVNRNKTTTLSSLREGRSSISSDDSKHTSIESLTSVDRAKKVKRSSLSSDDSGTNTDLKNDSTLYGKILARPRSEALHESNPENVDGETESNAENSLSTKSEASLSAENEDAGTEVKKPCVEKTESSDVLMFGCDLPKPTIDNSLELSSDQDSTAGEDEEFTDEEDIENLHPEMLLYKAAAAHNLPVMCAALAAGADKSWTNVTDRGRNALHQAIVSVSIRKFPVVRRVP</sequence>
<dbReference type="Pfam" id="PF00169">
    <property type="entry name" value="PH"/>
    <property type="match status" value="1"/>
</dbReference>
<evidence type="ECO:0000256" key="2">
    <source>
        <dbReference type="ARBA" id="ARBA00022737"/>
    </source>
</evidence>
<dbReference type="PROSITE" id="PS50003">
    <property type="entry name" value="PH_DOMAIN"/>
    <property type="match status" value="1"/>
</dbReference>
<protein>
    <submittedName>
        <fullName evidence="12">Arf-GAP with coiled-coil, ANK repeat and PH domain-containing protein 2 isoform X3</fullName>
    </submittedName>
</protein>
<feature type="domain" description="PH" evidence="9">
    <location>
        <begin position="258"/>
        <end position="354"/>
    </location>
</feature>
<dbReference type="GO" id="GO:0005737">
    <property type="term" value="C:cytoplasm"/>
    <property type="evidence" value="ECO:0007669"/>
    <property type="project" value="InterPro"/>
</dbReference>
<dbReference type="PRINTS" id="PR00405">
    <property type="entry name" value="REVINTRACTNG"/>
</dbReference>
<dbReference type="Gene3D" id="1.20.1270.60">
    <property type="entry name" value="Arfaptin homology (AH) domain/BAR domain"/>
    <property type="match status" value="1"/>
</dbReference>
<evidence type="ECO:0000256" key="5">
    <source>
        <dbReference type="ARBA" id="ARBA00023043"/>
    </source>
</evidence>
<keyword evidence="1" id="KW-0479">Metal-binding</keyword>
<gene>
    <name evidence="12" type="primary">LOC108625663</name>
</gene>
<dbReference type="FunFam" id="1.10.220.150:FF:000007">
    <property type="entry name" value="Arf-GAP with coiled-coil, ANK repeat and PH domain-containing protein 2"/>
    <property type="match status" value="1"/>
</dbReference>
<keyword evidence="3 6" id="KW-0863">Zinc-finger</keyword>
<dbReference type="PROSITE" id="PS50115">
    <property type="entry name" value="ARFGAP"/>
    <property type="match status" value="1"/>
</dbReference>
<evidence type="ECO:0000256" key="8">
    <source>
        <dbReference type="SAM" id="MobiDB-lite"/>
    </source>
</evidence>
<dbReference type="Pfam" id="PF16746">
    <property type="entry name" value="BAR_3"/>
    <property type="match status" value="1"/>
</dbReference>
<dbReference type="CDD" id="cd13250">
    <property type="entry name" value="PH_ACAP"/>
    <property type="match status" value="1"/>
</dbReference>
<feature type="compositionally biased region" description="Basic and acidic residues" evidence="8">
    <location>
        <begin position="540"/>
        <end position="549"/>
    </location>
</feature>
<dbReference type="GO" id="GO:0005096">
    <property type="term" value="F:GTPase activator activity"/>
    <property type="evidence" value="ECO:0007669"/>
    <property type="project" value="InterPro"/>
</dbReference>
<feature type="coiled-coil region" evidence="7">
    <location>
        <begin position="21"/>
        <end position="48"/>
    </location>
</feature>
<keyword evidence="5" id="KW-0040">ANK repeat</keyword>
<dbReference type="InterPro" id="IPR011993">
    <property type="entry name" value="PH-like_dom_sf"/>
</dbReference>
<evidence type="ECO:0000256" key="4">
    <source>
        <dbReference type="ARBA" id="ARBA00022833"/>
    </source>
</evidence>
<dbReference type="PANTHER" id="PTHR23180">
    <property type="entry name" value="CENTAURIN/ARF"/>
    <property type="match status" value="1"/>
</dbReference>
<keyword evidence="4" id="KW-0862">Zinc</keyword>
<proteinExistence type="predicted"/>
<dbReference type="InterPro" id="IPR001164">
    <property type="entry name" value="ArfGAP_dom"/>
</dbReference>
<dbReference type="InterPro" id="IPR001849">
    <property type="entry name" value="PH_domain"/>
</dbReference>
<dbReference type="CDD" id="cd08835">
    <property type="entry name" value="ArfGap_ACAP"/>
    <property type="match status" value="1"/>
</dbReference>